<evidence type="ECO:0000256" key="1">
    <source>
        <dbReference type="SAM" id="SignalP"/>
    </source>
</evidence>
<dbReference type="EMBL" id="CAKKNE010000001">
    <property type="protein sequence ID" value="CAH0364021.1"/>
    <property type="molecule type" value="Genomic_DNA"/>
</dbReference>
<feature type="chain" id="PRO_5035266639" evidence="1">
    <location>
        <begin position="16"/>
        <end position="290"/>
    </location>
</feature>
<dbReference type="OrthoDB" id="40334at2759"/>
<accession>A0A8J2SAW7</accession>
<dbReference type="Pfam" id="PF13911">
    <property type="entry name" value="AhpC-TSA_2"/>
    <property type="match status" value="1"/>
</dbReference>
<keyword evidence="3" id="KW-1185">Reference proteome</keyword>
<sequence>MQLALLAALPTAVTALQPLNGIGVKPLGGAASIDVGALLDKKAAVIFGTYAADFNAIEYGQRLRHYAPKLKERGVESLHLILNADEAASEKFVELLGLEGVCDVYCDPNGAAGRAFGCGRGWLPDEDSLFDGQIPINAYGKLFGMLLGLGAWATLPAVIGGYIGNPWRAQPWIADAMAQGSAQGRWPGTGLVVETGRGSGYAFDELPVVGDWGRRPLELATLRLQNMIGVSLQNWDALRPRDDQLAVLTQLGGLAIGDGAGGLLYEWKDPGICAVCNFEDALDALDGKTV</sequence>
<dbReference type="Proteomes" id="UP000789595">
    <property type="component" value="Unassembled WGS sequence"/>
</dbReference>
<protein>
    <submittedName>
        <fullName evidence="2">Uncharacterized protein</fullName>
    </submittedName>
</protein>
<dbReference type="AlphaFoldDB" id="A0A8J2SAW7"/>
<reference evidence="2" key="1">
    <citation type="submission" date="2021-11" db="EMBL/GenBank/DDBJ databases">
        <authorList>
            <consortium name="Genoscope - CEA"/>
            <person name="William W."/>
        </authorList>
    </citation>
    <scope>NUCLEOTIDE SEQUENCE</scope>
</reference>
<gene>
    <name evidence="2" type="ORF">PECAL_1P03680</name>
</gene>
<evidence type="ECO:0000313" key="2">
    <source>
        <dbReference type="EMBL" id="CAH0364021.1"/>
    </source>
</evidence>
<feature type="signal peptide" evidence="1">
    <location>
        <begin position="1"/>
        <end position="15"/>
    </location>
</feature>
<proteinExistence type="predicted"/>
<dbReference type="InterPro" id="IPR032801">
    <property type="entry name" value="PXL2A/B/C"/>
</dbReference>
<organism evidence="2 3">
    <name type="scientific">Pelagomonas calceolata</name>
    <dbReference type="NCBI Taxonomy" id="35677"/>
    <lineage>
        <taxon>Eukaryota</taxon>
        <taxon>Sar</taxon>
        <taxon>Stramenopiles</taxon>
        <taxon>Ochrophyta</taxon>
        <taxon>Pelagophyceae</taxon>
        <taxon>Pelagomonadales</taxon>
        <taxon>Pelagomonadaceae</taxon>
        <taxon>Pelagomonas</taxon>
    </lineage>
</organism>
<evidence type="ECO:0000313" key="3">
    <source>
        <dbReference type="Proteomes" id="UP000789595"/>
    </source>
</evidence>
<keyword evidence="1" id="KW-0732">Signal</keyword>
<name>A0A8J2SAW7_9STRA</name>
<comment type="caution">
    <text evidence="2">The sequence shown here is derived from an EMBL/GenBank/DDBJ whole genome shotgun (WGS) entry which is preliminary data.</text>
</comment>